<accession>A0ABV3PW57</accession>
<dbReference type="PROSITE" id="PS00622">
    <property type="entry name" value="HTH_LUXR_1"/>
    <property type="match status" value="1"/>
</dbReference>
<dbReference type="Gene3D" id="3.40.50.2300">
    <property type="match status" value="1"/>
</dbReference>
<keyword evidence="1" id="KW-0238">DNA-binding</keyword>
<reference evidence="3 4" key="1">
    <citation type="submission" date="2024-07" db="EMBL/GenBank/DDBJ databases">
        <title>Description of Labrys sedimenti sp. nov., isolated from a diclofenac-degrading enrichment culture.</title>
        <authorList>
            <person name="Tancsics A."/>
            <person name="Csepanyi A."/>
        </authorList>
    </citation>
    <scope>NUCLEOTIDE SEQUENCE [LARGE SCALE GENOMIC DNA]</scope>
    <source>
        <strain evidence="3 4">LMG 23578</strain>
    </source>
</reference>
<dbReference type="PANTHER" id="PTHR43214">
    <property type="entry name" value="TWO-COMPONENT RESPONSE REGULATOR"/>
    <property type="match status" value="1"/>
</dbReference>
<dbReference type="Pfam" id="PF00196">
    <property type="entry name" value="GerE"/>
    <property type="match status" value="1"/>
</dbReference>
<dbReference type="CDD" id="cd06170">
    <property type="entry name" value="LuxR_C_like"/>
    <property type="match status" value="1"/>
</dbReference>
<organism evidence="3 4">
    <name type="scientific">Labrys neptuniae</name>
    <dbReference type="NCBI Taxonomy" id="376174"/>
    <lineage>
        <taxon>Bacteria</taxon>
        <taxon>Pseudomonadati</taxon>
        <taxon>Pseudomonadota</taxon>
        <taxon>Alphaproteobacteria</taxon>
        <taxon>Hyphomicrobiales</taxon>
        <taxon>Xanthobacteraceae</taxon>
        <taxon>Labrys</taxon>
    </lineage>
</organism>
<dbReference type="InterPro" id="IPR016032">
    <property type="entry name" value="Sig_transdc_resp-reg_C-effctor"/>
</dbReference>
<sequence length="221" mass="24209">MRLTEYGQFTRVTEEIVSDLIVIDKNNLGLTCISSALAGYCNEFRVSAYRTVSEWKQAGCHSAEPIVLLCIADQREPASLMADVQGVAASARIIIISHVTATATILATLGNGARGYIPDNANLEVVVGAIRLVRAGGIFVPADSLMRSCQQAQPEKPTPLTARQLAIIERLRQGESNKVIAEKLDMKVNTVKVHVRNIMQKTKARNRTEVAYITKQLFEEA</sequence>
<dbReference type="SUPFAM" id="SSF46894">
    <property type="entry name" value="C-terminal effector domain of the bipartite response regulators"/>
    <property type="match status" value="1"/>
</dbReference>
<name>A0ABV3PW57_9HYPH</name>
<dbReference type="EMBL" id="JBFNQD010000019">
    <property type="protein sequence ID" value="MEW9309916.1"/>
    <property type="molecule type" value="Genomic_DNA"/>
</dbReference>
<feature type="domain" description="HTH luxR-type" evidence="2">
    <location>
        <begin position="153"/>
        <end position="218"/>
    </location>
</feature>
<dbReference type="PANTHER" id="PTHR43214:SF42">
    <property type="entry name" value="TRANSCRIPTIONAL REGULATORY PROTEIN DESR"/>
    <property type="match status" value="1"/>
</dbReference>
<proteinExistence type="predicted"/>
<evidence type="ECO:0000256" key="1">
    <source>
        <dbReference type="ARBA" id="ARBA00023125"/>
    </source>
</evidence>
<dbReference type="RefSeq" id="WP_367626492.1">
    <property type="nucleotide sequence ID" value="NZ_JBFNQD010000019.1"/>
</dbReference>
<protein>
    <submittedName>
        <fullName evidence="3">Response regulator transcription factor</fullName>
    </submittedName>
</protein>
<dbReference type="InterPro" id="IPR000792">
    <property type="entry name" value="Tscrpt_reg_LuxR_C"/>
</dbReference>
<evidence type="ECO:0000313" key="4">
    <source>
        <dbReference type="Proteomes" id="UP001555786"/>
    </source>
</evidence>
<dbReference type="SMART" id="SM00421">
    <property type="entry name" value="HTH_LUXR"/>
    <property type="match status" value="1"/>
</dbReference>
<dbReference type="Proteomes" id="UP001555786">
    <property type="component" value="Unassembled WGS sequence"/>
</dbReference>
<comment type="caution">
    <text evidence="3">The sequence shown here is derived from an EMBL/GenBank/DDBJ whole genome shotgun (WGS) entry which is preliminary data.</text>
</comment>
<gene>
    <name evidence="3" type="ORF">ABXS05_30505</name>
</gene>
<dbReference type="PRINTS" id="PR00038">
    <property type="entry name" value="HTHLUXR"/>
</dbReference>
<evidence type="ECO:0000313" key="3">
    <source>
        <dbReference type="EMBL" id="MEW9309916.1"/>
    </source>
</evidence>
<evidence type="ECO:0000259" key="2">
    <source>
        <dbReference type="PROSITE" id="PS50043"/>
    </source>
</evidence>
<dbReference type="PROSITE" id="PS50043">
    <property type="entry name" value="HTH_LUXR_2"/>
    <property type="match status" value="1"/>
</dbReference>
<keyword evidence="4" id="KW-1185">Reference proteome</keyword>
<dbReference type="InterPro" id="IPR039420">
    <property type="entry name" value="WalR-like"/>
</dbReference>